<dbReference type="KEGG" id="sjp:SJA_C1-31780"/>
<dbReference type="Proteomes" id="UP000007753">
    <property type="component" value="Chromosome 1"/>
</dbReference>
<evidence type="ECO:0000313" key="1">
    <source>
        <dbReference type="EMBL" id="BAI98012.1"/>
    </source>
</evidence>
<sequence>MLMSDECDLWRNVEAKSETSFRRSLSPILRIIVSSFLLIGQSGCGRGGYDVDVYGKAAKYTTYSITENPGPRECGILIVPKSFTCSTIKSLFPKEVASSRFDEIEIMPNGIPDIAGNMNCAPTVCKIDGSQLFVSQHVLGNICRLECGIFIIDSPNVKIAFLYSVKQGDRRTIEKIVSSHVISRSDYASLIKHVSE</sequence>
<dbReference type="EMBL" id="AP010803">
    <property type="protein sequence ID" value="BAI98012.1"/>
    <property type="molecule type" value="Genomic_DNA"/>
</dbReference>
<organism evidence="1 2">
    <name type="scientific">Sphingobium indicum (strain DSM 16413 / CCM 7287 / MTCC 6362 / UT26 / NBRC 101211 / UT26S)</name>
    <name type="common">Sphingobium japonicum</name>
    <dbReference type="NCBI Taxonomy" id="452662"/>
    <lineage>
        <taxon>Bacteria</taxon>
        <taxon>Pseudomonadati</taxon>
        <taxon>Pseudomonadota</taxon>
        <taxon>Alphaproteobacteria</taxon>
        <taxon>Sphingomonadales</taxon>
        <taxon>Sphingomonadaceae</taxon>
        <taxon>Sphingobium</taxon>
    </lineage>
</organism>
<reference evidence="1 2" key="1">
    <citation type="journal article" date="2010" name="J. Bacteriol.">
        <title>Complete genome sequence of the representative gamma-hexachlorocyclohexane-degrading bacterium Sphingobium japonicum UT26.</title>
        <authorList>
            <person name="Nagata Y."/>
            <person name="Ohtsubo Y."/>
            <person name="Endo R."/>
            <person name="Ichikawa N."/>
            <person name="Ankai A."/>
            <person name="Oguchi A."/>
            <person name="Fukui S."/>
            <person name="Fujita N."/>
            <person name="Tsuda M."/>
        </authorList>
    </citation>
    <scope>NUCLEOTIDE SEQUENCE [LARGE SCALE GENOMIC DNA]</scope>
    <source>
        <strain evidence="2">DSM 16413 / CCM 7287 / MTCC 6362 / UT26 / NBRC 101211 / UT26S</strain>
    </source>
</reference>
<proteinExistence type="predicted"/>
<protein>
    <submittedName>
        <fullName evidence="1">Uncharacterized protein</fullName>
    </submittedName>
</protein>
<dbReference type="HOGENOM" id="CLU_1389440_0_0_5"/>
<dbReference type="AlphaFoldDB" id="D4Z5Y0"/>
<name>D4Z5Y0_SPHIU</name>
<accession>D4Z5Y0</accession>
<evidence type="ECO:0000313" key="2">
    <source>
        <dbReference type="Proteomes" id="UP000007753"/>
    </source>
</evidence>
<gene>
    <name evidence="1" type="ordered locus">SJA_C1-31780</name>
</gene>
<keyword evidence="2" id="KW-1185">Reference proteome</keyword>
<dbReference type="STRING" id="452662.SJA_C1-31780"/>